<evidence type="ECO:0000313" key="3">
    <source>
        <dbReference type="EMBL" id="CAE7410552.1"/>
    </source>
</evidence>
<keyword evidence="4" id="KW-1185">Reference proteome</keyword>
<proteinExistence type="predicted"/>
<dbReference type="AlphaFoldDB" id="A0A812QYV5"/>
<sequence length="228" mass="25106">MSWSGDGSAWHYWRGAPTAWTQAATGGLQCGSLEIFGISHGAREQEQGQDGALPAFDQTKPASDQRVIMEMSSSSASGVDPLISQLQRAVNMEKKAEKRVQAIEKEQLEKKQQWSSWQAQLKQSYAKEKTRFLASMERLARDLCRGYSGAVASQDLEFAALIHSADLQMEERDDMEAVIQRAKQAALQEQRGTREDFVSTPLDSAKKEDRCGQGLAALGLGQEAHTDG</sequence>
<organism evidence="3 4">
    <name type="scientific">Symbiodinium pilosum</name>
    <name type="common">Dinoflagellate</name>
    <dbReference type="NCBI Taxonomy" id="2952"/>
    <lineage>
        <taxon>Eukaryota</taxon>
        <taxon>Sar</taxon>
        <taxon>Alveolata</taxon>
        <taxon>Dinophyceae</taxon>
        <taxon>Suessiales</taxon>
        <taxon>Symbiodiniaceae</taxon>
        <taxon>Symbiodinium</taxon>
    </lineage>
</organism>
<comment type="caution">
    <text evidence="3">The sequence shown here is derived from an EMBL/GenBank/DDBJ whole genome shotgun (WGS) entry which is preliminary data.</text>
</comment>
<feature type="non-terminal residue" evidence="3">
    <location>
        <position position="228"/>
    </location>
</feature>
<gene>
    <name evidence="3" type="ORF">SPIL2461_LOCUS10120</name>
</gene>
<evidence type="ECO:0000313" key="4">
    <source>
        <dbReference type="Proteomes" id="UP000649617"/>
    </source>
</evidence>
<evidence type="ECO:0000256" key="2">
    <source>
        <dbReference type="SAM" id="MobiDB-lite"/>
    </source>
</evidence>
<protein>
    <submittedName>
        <fullName evidence="3">Uncharacterized protein</fullName>
    </submittedName>
</protein>
<feature type="region of interest" description="Disordered" evidence="2">
    <location>
        <begin position="189"/>
        <end position="209"/>
    </location>
</feature>
<reference evidence="3" key="1">
    <citation type="submission" date="2021-02" db="EMBL/GenBank/DDBJ databases">
        <authorList>
            <person name="Dougan E. K."/>
            <person name="Rhodes N."/>
            <person name="Thang M."/>
            <person name="Chan C."/>
        </authorList>
    </citation>
    <scope>NUCLEOTIDE SEQUENCE</scope>
</reference>
<dbReference type="OrthoDB" id="10679369at2759"/>
<feature type="coiled-coil region" evidence="1">
    <location>
        <begin position="86"/>
        <end position="113"/>
    </location>
</feature>
<name>A0A812QYV5_SYMPI</name>
<accession>A0A812QYV5</accession>
<evidence type="ECO:0000256" key="1">
    <source>
        <dbReference type="SAM" id="Coils"/>
    </source>
</evidence>
<dbReference type="Proteomes" id="UP000649617">
    <property type="component" value="Unassembled WGS sequence"/>
</dbReference>
<keyword evidence="1" id="KW-0175">Coiled coil</keyword>
<dbReference type="EMBL" id="CAJNIZ010018478">
    <property type="protein sequence ID" value="CAE7410552.1"/>
    <property type="molecule type" value="Genomic_DNA"/>
</dbReference>